<comment type="caution">
    <text evidence="2">The sequence shown here is derived from an EMBL/GenBank/DDBJ whole genome shotgun (WGS) entry which is preliminary data.</text>
</comment>
<evidence type="ECO:0000313" key="2">
    <source>
        <dbReference type="EMBL" id="KAJ9562100.1"/>
    </source>
</evidence>
<dbReference type="InterPro" id="IPR008581">
    <property type="entry name" value="DUF863_pln"/>
</dbReference>
<name>A0AA38WQS4_9ASTR</name>
<evidence type="ECO:0000313" key="3">
    <source>
        <dbReference type="Proteomes" id="UP001172457"/>
    </source>
</evidence>
<dbReference type="PANTHER" id="PTHR33167:SF60">
    <property type="match status" value="1"/>
</dbReference>
<sequence>MGATVQSKTHFPGSMMDLNNGFCNGVWDLYHDDRSRIVSGPVNSQHYDYFLTRQATDGYAKEQIRQTILKHESIFRHQLQELHRLYKRQRDLMNPAPLEAANLGRFLSQAPSSFSLVDSPFSRASTSRHDVSERKVIDLELPADVEEKVGNFHSLSTEKVFNLADLNEPIQIEETDFSASVRNKNSTNHFADEPQKRDSPAKRTIFGVDISERNNTPSFDFLHAPAFRSSNPQSGSINPEPPLVLPWRNTTSLGQNGSIFHHNHWPGTGSGSSDLTRQNPDFFGGNLSSRLMTNSRSVGFSKDLVSDNREEICGEKRKFMDMWKNRETPEQRLPPWLAAKPCFPSEEMNGKETTVCHINLDSLQNHSQQFFKKADIVEGNDPRESKKIKTDDSRSLTKILGVPIIDLQNSIELVTKETDHDSKAEENGGKNCISGFDLNLSLDEEDAPFPESIVKIATMEIDLEAPAVLESEIDSENGSMDAHLELDRAAAEAIVSISSSTVHDSCHPPREPSAATLWWFAEVITSNGFKKSSVKTDQESVPEGMDYFEFMTLKLQDSEESYENYKPTIVEEKETEEETGSSSKRAPRKGQGRRSRQRKDFQKDVLPNIVSLSRREVTEDLQTFEEAFSGTGVSWQSSLSKRKAAARNGRSRRQSVVADTTSCKVPPPPPASPGAVVVEKAVCREVALEKSLGGWGRRTRRLPRQRCANAGSHHSLALKC</sequence>
<reference evidence="2" key="1">
    <citation type="submission" date="2023-03" db="EMBL/GenBank/DDBJ databases">
        <title>Chromosome-scale reference genome and RAD-based genetic map of yellow starthistle (Centaurea solstitialis) reveal putative structural variation and QTLs associated with invader traits.</title>
        <authorList>
            <person name="Reatini B."/>
            <person name="Cang F.A."/>
            <person name="Jiang Q."/>
            <person name="Mckibben M.T.W."/>
            <person name="Barker M.S."/>
            <person name="Rieseberg L.H."/>
            <person name="Dlugosch K.M."/>
        </authorList>
    </citation>
    <scope>NUCLEOTIDE SEQUENCE</scope>
    <source>
        <strain evidence="2">CAN-66</strain>
        <tissue evidence="2">Leaf</tissue>
    </source>
</reference>
<gene>
    <name evidence="2" type="ORF">OSB04_007260</name>
</gene>
<keyword evidence="3" id="KW-1185">Reference proteome</keyword>
<organism evidence="2 3">
    <name type="scientific">Centaurea solstitialis</name>
    <name type="common">yellow star-thistle</name>
    <dbReference type="NCBI Taxonomy" id="347529"/>
    <lineage>
        <taxon>Eukaryota</taxon>
        <taxon>Viridiplantae</taxon>
        <taxon>Streptophyta</taxon>
        <taxon>Embryophyta</taxon>
        <taxon>Tracheophyta</taxon>
        <taxon>Spermatophyta</taxon>
        <taxon>Magnoliopsida</taxon>
        <taxon>eudicotyledons</taxon>
        <taxon>Gunneridae</taxon>
        <taxon>Pentapetalae</taxon>
        <taxon>asterids</taxon>
        <taxon>campanulids</taxon>
        <taxon>Asterales</taxon>
        <taxon>Asteraceae</taxon>
        <taxon>Carduoideae</taxon>
        <taxon>Cardueae</taxon>
        <taxon>Centaureinae</taxon>
        <taxon>Centaurea</taxon>
    </lineage>
</organism>
<protein>
    <submittedName>
        <fullName evidence="2">Uncharacterized protein</fullName>
    </submittedName>
</protein>
<dbReference type="PANTHER" id="PTHR33167">
    <property type="entry name" value="TRANSCRIPTION FACTOR, PUTATIVE (DUF863)-RELATED"/>
    <property type="match status" value="1"/>
</dbReference>
<feature type="region of interest" description="Disordered" evidence="1">
    <location>
        <begin position="644"/>
        <end position="674"/>
    </location>
</feature>
<feature type="compositionally biased region" description="Basic residues" evidence="1">
    <location>
        <begin position="585"/>
        <end position="597"/>
    </location>
</feature>
<proteinExistence type="predicted"/>
<dbReference type="Proteomes" id="UP001172457">
    <property type="component" value="Chromosome 2"/>
</dbReference>
<dbReference type="AlphaFoldDB" id="A0AA38WQS4"/>
<dbReference type="Pfam" id="PF05904">
    <property type="entry name" value="DUF863"/>
    <property type="match status" value="1"/>
</dbReference>
<feature type="compositionally biased region" description="Basic residues" evidence="1">
    <location>
        <begin position="644"/>
        <end position="653"/>
    </location>
</feature>
<evidence type="ECO:0000256" key="1">
    <source>
        <dbReference type="SAM" id="MobiDB-lite"/>
    </source>
</evidence>
<feature type="region of interest" description="Disordered" evidence="1">
    <location>
        <begin position="569"/>
        <end position="602"/>
    </location>
</feature>
<accession>A0AA38WQS4</accession>
<dbReference type="EMBL" id="JARYMX010000002">
    <property type="protein sequence ID" value="KAJ9562100.1"/>
    <property type="molecule type" value="Genomic_DNA"/>
</dbReference>